<organism evidence="2 3">
    <name type="scientific">Jeotgalibacillus haloalkalitolerans</name>
    <dbReference type="NCBI Taxonomy" id="3104292"/>
    <lineage>
        <taxon>Bacteria</taxon>
        <taxon>Bacillati</taxon>
        <taxon>Bacillota</taxon>
        <taxon>Bacilli</taxon>
        <taxon>Bacillales</taxon>
        <taxon>Caryophanaceae</taxon>
        <taxon>Jeotgalibacillus</taxon>
    </lineage>
</organism>
<gene>
    <name evidence="2" type="primary">mobB</name>
    <name evidence="2" type="ORF">UFB30_13815</name>
</gene>
<dbReference type="PANTHER" id="PTHR40072">
    <property type="entry name" value="MOLYBDOPTERIN-GUANINE DINUCLEOTIDE BIOSYNTHESIS ADAPTER PROTEIN-RELATED"/>
    <property type="match status" value="1"/>
</dbReference>
<dbReference type="SUPFAM" id="SSF52540">
    <property type="entry name" value="P-loop containing nucleoside triphosphate hydrolases"/>
    <property type="match status" value="1"/>
</dbReference>
<protein>
    <submittedName>
        <fullName evidence="2">Molybdopterin-guanine dinucleotide biosynthesis protein B</fullName>
    </submittedName>
</protein>
<sequence>MPILQVVGYQNSGKTTVMNRLVRTAAENGLKAGTIKHHGHGGVPDYTNTAKDSSRHFQAGAAISTVEGSGAIVIESVSGLTDLENLLTFYRTLPLHVILVEGYKREPFSKIVVIRNEEELALLDQCLNIKAVISAVQIDRPDLTVFEYQDVTSYTDWFGNWLKEAGSHV</sequence>
<proteinExistence type="predicted"/>
<dbReference type="Pfam" id="PF03205">
    <property type="entry name" value="MobB"/>
    <property type="match status" value="1"/>
</dbReference>
<dbReference type="NCBIfam" id="TIGR00176">
    <property type="entry name" value="mobB"/>
    <property type="match status" value="1"/>
</dbReference>
<evidence type="ECO:0000259" key="1">
    <source>
        <dbReference type="Pfam" id="PF03205"/>
    </source>
</evidence>
<keyword evidence="3" id="KW-1185">Reference proteome</keyword>
<dbReference type="InterPro" id="IPR004435">
    <property type="entry name" value="MobB_dom"/>
</dbReference>
<name>A0ABU5KQ47_9BACL</name>
<accession>A0ABU5KQ47</accession>
<dbReference type="Proteomes" id="UP001292084">
    <property type="component" value="Unassembled WGS sequence"/>
</dbReference>
<feature type="domain" description="Molybdopterin-guanine dinucleotide biosynthesis protein B (MobB)" evidence="1">
    <location>
        <begin position="3"/>
        <end position="134"/>
    </location>
</feature>
<dbReference type="InterPro" id="IPR027417">
    <property type="entry name" value="P-loop_NTPase"/>
</dbReference>
<dbReference type="CDD" id="cd03116">
    <property type="entry name" value="MobB"/>
    <property type="match status" value="1"/>
</dbReference>
<reference evidence="2 3" key="1">
    <citation type="submission" date="2023-12" db="EMBL/GenBank/DDBJ databases">
        <title>Jeotgalibacillus haloalkaliphilus sp. nov., a novel salt-tolerant bacteria, isolated from the estuary of the Fenhe River into the Yellow River.</title>
        <authorList>
            <person name="Li Y."/>
        </authorList>
    </citation>
    <scope>NUCLEOTIDE SEQUENCE [LARGE SCALE GENOMIC DNA]</scope>
    <source>
        <strain evidence="2 3">HH7-29</strain>
    </source>
</reference>
<dbReference type="Gene3D" id="3.40.50.300">
    <property type="entry name" value="P-loop containing nucleotide triphosphate hydrolases"/>
    <property type="match status" value="1"/>
</dbReference>
<dbReference type="InterPro" id="IPR052539">
    <property type="entry name" value="MGD_biosynthesis_adapter"/>
</dbReference>
<dbReference type="RefSeq" id="WP_322422327.1">
    <property type="nucleotide sequence ID" value="NZ_JAXQNN010000005.1"/>
</dbReference>
<dbReference type="EMBL" id="JAXQNN010000005">
    <property type="protein sequence ID" value="MDZ5713305.1"/>
    <property type="molecule type" value="Genomic_DNA"/>
</dbReference>
<comment type="caution">
    <text evidence="2">The sequence shown here is derived from an EMBL/GenBank/DDBJ whole genome shotgun (WGS) entry which is preliminary data.</text>
</comment>
<dbReference type="PANTHER" id="PTHR40072:SF1">
    <property type="entry name" value="MOLYBDOPTERIN-GUANINE DINUCLEOTIDE BIOSYNTHESIS ADAPTER PROTEIN"/>
    <property type="match status" value="1"/>
</dbReference>
<evidence type="ECO:0000313" key="2">
    <source>
        <dbReference type="EMBL" id="MDZ5713305.1"/>
    </source>
</evidence>
<evidence type="ECO:0000313" key="3">
    <source>
        <dbReference type="Proteomes" id="UP001292084"/>
    </source>
</evidence>